<name>A0A0S2M0N9_9MICC</name>
<evidence type="ECO:0000313" key="4">
    <source>
        <dbReference type="EMBL" id="ALO67293.1"/>
    </source>
</evidence>
<proteinExistence type="predicted"/>
<evidence type="ECO:0000256" key="2">
    <source>
        <dbReference type="SAM" id="MobiDB-lite"/>
    </source>
</evidence>
<protein>
    <recommendedName>
        <fullName evidence="3">Response regulatory domain-containing protein</fullName>
    </recommendedName>
</protein>
<gene>
    <name evidence="4" type="ORF">AS189_13260</name>
</gene>
<feature type="compositionally biased region" description="Basic residues" evidence="2">
    <location>
        <begin position="88"/>
        <end position="100"/>
    </location>
</feature>
<dbReference type="SUPFAM" id="SSF52172">
    <property type="entry name" value="CheY-like"/>
    <property type="match status" value="1"/>
</dbReference>
<dbReference type="InterPro" id="IPR001789">
    <property type="entry name" value="Sig_transdc_resp-reg_receiver"/>
</dbReference>
<dbReference type="PROSITE" id="PS50110">
    <property type="entry name" value="RESPONSE_REGULATORY"/>
    <property type="match status" value="1"/>
</dbReference>
<accession>A0A0S2M0N9</accession>
<reference evidence="4 5" key="2">
    <citation type="journal article" date="2016" name="J. Biotechnol.">
        <title>Complete genome sequence of Arthrobacter alpinus ERGS4:06, a yellow pigmented bacterium tolerant to cold and radiations isolated from Sikkim Himalaya.</title>
        <authorList>
            <person name="Kumar R."/>
            <person name="Singh D."/>
            <person name="Swarnkar M.K."/>
            <person name="Singh A.K."/>
            <person name="Kumar S."/>
        </authorList>
    </citation>
    <scope>NUCLEOTIDE SEQUENCE [LARGE SCALE GENOMIC DNA]</scope>
    <source>
        <strain evidence="4 5">ERGS4:06</strain>
    </source>
</reference>
<dbReference type="GO" id="GO:0000160">
    <property type="term" value="P:phosphorelay signal transduction system"/>
    <property type="evidence" value="ECO:0007669"/>
    <property type="project" value="InterPro"/>
</dbReference>
<dbReference type="AlphaFoldDB" id="A0A0S2M0N9"/>
<feature type="domain" description="Response regulatory" evidence="3">
    <location>
        <begin position="13"/>
        <end position="112"/>
    </location>
</feature>
<sequence length="112" mass="12627">MLHPILHIMAEKCVLVVEDDAALSLMLQELPEGEGYPVVTAQDGRHALHDGLSRGFDVIVTVVYLVLVEFAKQWFFSRPEPQPTPGRQRGHSHRIHRRASRFSVPLALGRHS</sequence>
<evidence type="ECO:0000313" key="5">
    <source>
        <dbReference type="Proteomes" id="UP000059574"/>
    </source>
</evidence>
<evidence type="ECO:0000256" key="1">
    <source>
        <dbReference type="PROSITE-ProRule" id="PRU00169"/>
    </source>
</evidence>
<dbReference type="Gene3D" id="3.40.50.2300">
    <property type="match status" value="1"/>
</dbReference>
<evidence type="ECO:0000259" key="3">
    <source>
        <dbReference type="PROSITE" id="PS50110"/>
    </source>
</evidence>
<feature type="region of interest" description="Disordered" evidence="2">
    <location>
        <begin position="77"/>
        <end position="112"/>
    </location>
</feature>
<dbReference type="InterPro" id="IPR011006">
    <property type="entry name" value="CheY-like_superfamily"/>
</dbReference>
<reference evidence="5" key="1">
    <citation type="submission" date="2015-11" db="EMBL/GenBank/DDBJ databases">
        <authorList>
            <person name="Kumar R."/>
            <person name="Singh D."/>
            <person name="Swarnkar M.K."/>
            <person name="Singh A.K."/>
            <person name="Kumar S."/>
        </authorList>
    </citation>
    <scope>NUCLEOTIDE SEQUENCE [LARGE SCALE GENOMIC DNA]</scope>
    <source>
        <strain evidence="5">ERGS4:06</strain>
    </source>
</reference>
<comment type="caution">
    <text evidence="1">Lacks conserved residue(s) required for the propagation of feature annotation.</text>
</comment>
<dbReference type="Proteomes" id="UP000059574">
    <property type="component" value="Chromosome"/>
</dbReference>
<dbReference type="EMBL" id="CP013200">
    <property type="protein sequence ID" value="ALO67293.1"/>
    <property type="molecule type" value="Genomic_DNA"/>
</dbReference>
<organism evidence="4 5">
    <name type="scientific">Arthrobacter alpinus</name>
    <dbReference type="NCBI Taxonomy" id="656366"/>
    <lineage>
        <taxon>Bacteria</taxon>
        <taxon>Bacillati</taxon>
        <taxon>Actinomycetota</taxon>
        <taxon>Actinomycetes</taxon>
        <taxon>Micrococcales</taxon>
        <taxon>Micrococcaceae</taxon>
        <taxon>Arthrobacter</taxon>
    </lineage>
</organism>